<dbReference type="PANTHER" id="PTHR11615">
    <property type="entry name" value="NITRATE, FORMATE, IRON DEHYDROGENASE"/>
    <property type="match status" value="1"/>
</dbReference>
<keyword evidence="4" id="KW-0411">Iron-sulfur</keyword>
<accession>A0ABT4CKM9</accession>
<evidence type="ECO:0000259" key="7">
    <source>
        <dbReference type="PROSITE" id="PS51656"/>
    </source>
</evidence>
<evidence type="ECO:0000259" key="5">
    <source>
        <dbReference type="PROSITE" id="PS50112"/>
    </source>
</evidence>
<dbReference type="SUPFAM" id="SSF55785">
    <property type="entry name" value="PYP-like sensor domain (PAS domain)"/>
    <property type="match status" value="1"/>
</dbReference>
<dbReference type="InterPro" id="IPR017896">
    <property type="entry name" value="4Fe4S_Fe-S-bd"/>
</dbReference>
<feature type="domain" description="4Fe-4S" evidence="7">
    <location>
        <begin position="360"/>
        <end position="422"/>
    </location>
</feature>
<evidence type="ECO:0000256" key="1">
    <source>
        <dbReference type="ARBA" id="ARBA00022485"/>
    </source>
</evidence>
<organism evidence="8 9">
    <name type="scientific">Clostridium ganghwense</name>
    <dbReference type="NCBI Taxonomy" id="312089"/>
    <lineage>
        <taxon>Bacteria</taxon>
        <taxon>Bacillati</taxon>
        <taxon>Bacillota</taxon>
        <taxon>Clostridia</taxon>
        <taxon>Eubacteriales</taxon>
        <taxon>Clostridiaceae</taxon>
        <taxon>Clostridium</taxon>
    </lineage>
</organism>
<reference evidence="8" key="1">
    <citation type="submission" date="2022-12" db="EMBL/GenBank/DDBJ databases">
        <authorList>
            <person name="Wang J."/>
        </authorList>
    </citation>
    <scope>NUCLEOTIDE SEQUENCE</scope>
    <source>
        <strain evidence="8">HY-42-06</strain>
    </source>
</reference>
<dbReference type="Proteomes" id="UP001079657">
    <property type="component" value="Unassembled WGS sequence"/>
</dbReference>
<dbReference type="Gene3D" id="3.30.70.20">
    <property type="match status" value="1"/>
</dbReference>
<dbReference type="Gene3D" id="3.40.950.10">
    <property type="entry name" value="Fe-only Hydrogenase (Larger Subunit), Chain L, domain 3"/>
    <property type="match status" value="1"/>
</dbReference>
<comment type="caution">
    <text evidence="8">The sequence shown here is derived from an EMBL/GenBank/DDBJ whole genome shotgun (WGS) entry which is preliminary data.</text>
</comment>
<keyword evidence="1" id="KW-0004">4Fe-4S</keyword>
<dbReference type="SUPFAM" id="SSF53920">
    <property type="entry name" value="Fe-only hydrogenase"/>
    <property type="match status" value="1"/>
</dbReference>
<dbReference type="InterPro" id="IPR017900">
    <property type="entry name" value="4Fe4S_Fe_S_CS"/>
</dbReference>
<evidence type="ECO:0000256" key="2">
    <source>
        <dbReference type="ARBA" id="ARBA00022723"/>
    </source>
</evidence>
<dbReference type="Pfam" id="PF13237">
    <property type="entry name" value="Fer4_10"/>
    <property type="match status" value="1"/>
</dbReference>
<keyword evidence="9" id="KW-1185">Reference proteome</keyword>
<dbReference type="PROSITE" id="PS00198">
    <property type="entry name" value="4FE4S_FER_1"/>
    <property type="match status" value="1"/>
</dbReference>
<dbReference type="RefSeq" id="WP_268047979.1">
    <property type="nucleotide sequence ID" value="NZ_JAPQES010000001.1"/>
</dbReference>
<keyword evidence="3" id="KW-0408">Iron</keyword>
<dbReference type="Gene3D" id="3.30.450.20">
    <property type="entry name" value="PAS domain"/>
    <property type="match status" value="1"/>
</dbReference>
<evidence type="ECO:0000256" key="4">
    <source>
        <dbReference type="ARBA" id="ARBA00023014"/>
    </source>
</evidence>
<dbReference type="NCBIfam" id="TIGR00229">
    <property type="entry name" value="sensory_box"/>
    <property type="match status" value="1"/>
</dbReference>
<evidence type="ECO:0000256" key="3">
    <source>
        <dbReference type="ARBA" id="ARBA00023004"/>
    </source>
</evidence>
<name>A0ABT4CKM9_9CLOT</name>
<evidence type="ECO:0000313" key="9">
    <source>
        <dbReference type="Proteomes" id="UP001079657"/>
    </source>
</evidence>
<dbReference type="InterPro" id="IPR007202">
    <property type="entry name" value="4Fe-4S_dom"/>
</dbReference>
<dbReference type="InterPro" id="IPR013767">
    <property type="entry name" value="PAS_fold"/>
</dbReference>
<dbReference type="Pfam" id="PF02906">
    <property type="entry name" value="Fe_hyd_lg_C"/>
    <property type="match status" value="1"/>
</dbReference>
<dbReference type="EMBL" id="JAPQES010000001">
    <property type="protein sequence ID" value="MCY6369604.1"/>
    <property type="molecule type" value="Genomic_DNA"/>
</dbReference>
<feature type="domain" description="4Fe-4S ferredoxin-type" evidence="6">
    <location>
        <begin position="31"/>
        <end position="60"/>
    </location>
</feature>
<dbReference type="InterPro" id="IPR050340">
    <property type="entry name" value="Cytosolic_Fe-S_CAF"/>
</dbReference>
<keyword evidence="2" id="KW-0479">Metal-binding</keyword>
<dbReference type="Pfam" id="PF04060">
    <property type="entry name" value="FeS"/>
    <property type="match status" value="1"/>
</dbReference>
<feature type="domain" description="PAS" evidence="5">
    <location>
        <begin position="413"/>
        <end position="483"/>
    </location>
</feature>
<dbReference type="SUPFAM" id="SSF54862">
    <property type="entry name" value="4Fe-4S ferredoxins"/>
    <property type="match status" value="1"/>
</dbReference>
<dbReference type="SMART" id="SM00091">
    <property type="entry name" value="PAS"/>
    <property type="match status" value="1"/>
</dbReference>
<gene>
    <name evidence="8" type="ORF">OXH55_02940</name>
</gene>
<dbReference type="InterPro" id="IPR009016">
    <property type="entry name" value="Fe_hydrogenase"/>
</dbReference>
<dbReference type="Gene3D" id="1.10.15.40">
    <property type="entry name" value="Electron transport complex subunit B, putative Fe-S cluster"/>
    <property type="match status" value="1"/>
</dbReference>
<evidence type="ECO:0000313" key="8">
    <source>
        <dbReference type="EMBL" id="MCY6369604.1"/>
    </source>
</evidence>
<dbReference type="CDD" id="cd00130">
    <property type="entry name" value="PAS"/>
    <property type="match status" value="1"/>
</dbReference>
<dbReference type="InterPro" id="IPR004108">
    <property type="entry name" value="Fe_hydrogenase_lsu_C"/>
</dbReference>
<protein>
    <submittedName>
        <fullName evidence="8">PAS domain-containing protein</fullName>
    </submittedName>
</protein>
<dbReference type="InterPro" id="IPR000014">
    <property type="entry name" value="PAS"/>
</dbReference>
<dbReference type="PROSITE" id="PS51656">
    <property type="entry name" value="4FE4S"/>
    <property type="match status" value="1"/>
</dbReference>
<dbReference type="Pfam" id="PF00989">
    <property type="entry name" value="PAS"/>
    <property type="match status" value="1"/>
</dbReference>
<sequence>MNYISFSNASCKNCYKCLRACLVKAIKFKNGQAKIVQERCIACGHCLEICPQNATKVISDLDRVKEAISSKKKVVVSVTPSFAGFFNVEEEKIAAALRKLGFSFVEENDLGTGILAHYYEKYLNENKLENYITTFCPSANSLIQKYYPELIKYMIPVVSPMIAQAKVLKKIYGEDSFVVFIDPCIAKKIEANEFEGEKIIDAVLNFNEINKWIYGSGIRLDELKAEEFDKNMPKNGKSFLLEGEVINSIKNTIDRKALHPITISGTEDCIEILDSIQMGAIKGVFVELNICKGGCIGGHNMMKNKKQYYKRLHKTKEYIKNKEKSEKSNIIKETEHILESIDFGRKFKDKSFKRPIATKQDIERIMKQMGKFVKEDKLNCGVCGYDTCMEKAQAIFEGMAETDMCLHFMRSKAESLSDVIIDNTANSIIMVDGDINIIEINPAAQEVFMVKSENILGKPLNLLIDDADFRKVKETGENIIGKKVVYPQYNAVFMENIIYLPKQNLILAAMTNIIEEEKNKRELNRVKKNTLNAAQEVIEKQMRVAQEIAGVLGETTAETKVLLNKLRRIVAGEEEEIG</sequence>
<proteinExistence type="predicted"/>
<dbReference type="PROSITE" id="PS51379">
    <property type="entry name" value="4FE4S_FER_2"/>
    <property type="match status" value="1"/>
</dbReference>
<dbReference type="PROSITE" id="PS50112">
    <property type="entry name" value="PAS"/>
    <property type="match status" value="1"/>
</dbReference>
<dbReference type="InterPro" id="IPR035965">
    <property type="entry name" value="PAS-like_dom_sf"/>
</dbReference>
<evidence type="ECO:0000259" key="6">
    <source>
        <dbReference type="PROSITE" id="PS51379"/>
    </source>
</evidence>